<evidence type="ECO:0000313" key="12">
    <source>
        <dbReference type="Proteomes" id="UP000034680"/>
    </source>
</evidence>
<dbReference type="CDD" id="cd19115">
    <property type="entry name" value="AKR_AKR2D1"/>
    <property type="match status" value="1"/>
</dbReference>
<keyword evidence="12" id="KW-1185">Reference proteome</keyword>
<keyword evidence="5" id="KW-0520">NAD</keyword>
<feature type="binding site" evidence="8">
    <location>
        <position position="143"/>
    </location>
    <ligand>
        <name>substrate</name>
    </ligand>
</feature>
<dbReference type="InterPro" id="IPR036812">
    <property type="entry name" value="NAD(P)_OxRdtase_dom_sf"/>
</dbReference>
<evidence type="ECO:0000256" key="1">
    <source>
        <dbReference type="ARBA" id="ARBA00004722"/>
    </source>
</evidence>
<name>A0A0G2H7D9_9PEZI</name>
<dbReference type="Pfam" id="PF00248">
    <property type="entry name" value="Aldo_ket_red"/>
    <property type="match status" value="1"/>
</dbReference>
<organism evidence="11 12">
    <name type="scientific">Diaporthe ampelina</name>
    <dbReference type="NCBI Taxonomy" id="1214573"/>
    <lineage>
        <taxon>Eukaryota</taxon>
        <taxon>Fungi</taxon>
        <taxon>Dikarya</taxon>
        <taxon>Ascomycota</taxon>
        <taxon>Pezizomycotina</taxon>
        <taxon>Sordariomycetes</taxon>
        <taxon>Sordariomycetidae</taxon>
        <taxon>Diaporthales</taxon>
        <taxon>Diaporthaceae</taxon>
        <taxon>Diaporthe</taxon>
    </lineage>
</organism>
<evidence type="ECO:0000256" key="7">
    <source>
        <dbReference type="PIRSR" id="PIRSR000097-1"/>
    </source>
</evidence>
<evidence type="ECO:0000256" key="8">
    <source>
        <dbReference type="PIRSR" id="PIRSR000097-2"/>
    </source>
</evidence>
<feature type="active site" description="Proton donor" evidence="7">
    <location>
        <position position="81"/>
    </location>
</feature>
<dbReference type="OrthoDB" id="416253at2759"/>
<evidence type="ECO:0000313" key="11">
    <source>
        <dbReference type="EMBL" id="KKY31113.1"/>
    </source>
</evidence>
<dbReference type="GO" id="GO:0032866">
    <property type="term" value="F:D-xylose reductase (NADPH) activity"/>
    <property type="evidence" value="ECO:0007669"/>
    <property type="project" value="InterPro"/>
</dbReference>
<dbReference type="SUPFAM" id="SSF51430">
    <property type="entry name" value="NAD(P)-linked oxidoreductase"/>
    <property type="match status" value="1"/>
</dbReference>
<keyword evidence="4" id="KW-0560">Oxidoreductase</keyword>
<proteinExistence type="inferred from homology"/>
<dbReference type="AlphaFoldDB" id="A0A0G2H7D9"/>
<dbReference type="STRING" id="1214573.A0A0G2H7D9"/>
<dbReference type="InterPro" id="IPR020471">
    <property type="entry name" value="AKR"/>
</dbReference>
<reference evidence="11 12" key="1">
    <citation type="submission" date="2015-05" db="EMBL/GenBank/DDBJ databases">
        <title>Distinctive expansion of gene families associated with plant cell wall degradation and secondary metabolism in the genomes of grapevine trunk pathogens.</title>
        <authorList>
            <person name="Lawrence D.P."/>
            <person name="Travadon R."/>
            <person name="Rolshausen P.E."/>
            <person name="Baumgartner K."/>
        </authorList>
    </citation>
    <scope>NUCLEOTIDE SEQUENCE [LARGE SCALE GENOMIC DNA]</scope>
    <source>
        <strain evidence="11">DA912</strain>
    </source>
</reference>
<comment type="similarity">
    <text evidence="2">Belongs to the aldo/keto reductase family.</text>
</comment>
<dbReference type="PIRSF" id="PIRSF000097">
    <property type="entry name" value="AKR"/>
    <property type="match status" value="1"/>
</dbReference>
<reference evidence="11 12" key="2">
    <citation type="submission" date="2015-05" db="EMBL/GenBank/DDBJ databases">
        <authorList>
            <person name="Morales-Cruz A."/>
            <person name="Amrine K.C."/>
            <person name="Cantu D."/>
        </authorList>
    </citation>
    <scope>NUCLEOTIDE SEQUENCE [LARGE SCALE GENOMIC DNA]</scope>
    <source>
        <strain evidence="11">DA912</strain>
    </source>
</reference>
<protein>
    <submittedName>
        <fullName evidence="11">Putative xylose reductase</fullName>
    </submittedName>
</protein>
<comment type="pathway">
    <text evidence="1">Carbohydrate metabolism; D-xylose degradation.</text>
</comment>
<dbReference type="InterPro" id="IPR023210">
    <property type="entry name" value="NADP_OxRdtase_dom"/>
</dbReference>
<gene>
    <name evidence="11" type="ORF">UCDDA912_g08940</name>
</gene>
<dbReference type="InterPro" id="IPR044487">
    <property type="entry name" value="AKR2D"/>
</dbReference>
<sequence length="355" mass="39187">MVSPTIKLNSGHEMPLVGFGLWKVDNATAADTVYNAIKVGYRLFDGACGESIPVTSKSEQEEKYRPGHAGGLNAAKENAYYGNEKECGEGVARAIKDGLVKREELFIVSKLWNSFHDGDRVEPICKKQLADWGLDYFDLYLIHFPVALEYVDPSVRYPPGWFVDDAGTEIRTSKATIQETWKAMEALSDAGLARSIGVSNFQAQLLYDLLRHARVRPATLQVEHHPYLVQELLLRAAKAEGVAVTAYSSFGPAGFVELDMARAKDAVPLMSEQTVAGIASKHGKTPAQVLLRWATQRGVAVIPKSSSEGRMKENLESVGFNLDDKEVAAISALDKNLRFNQPTNYFSTEKLWIFG</sequence>
<dbReference type="GO" id="GO:0042843">
    <property type="term" value="P:D-xylose catabolic process"/>
    <property type="evidence" value="ECO:0007669"/>
    <property type="project" value="UniProtKB-UniPathway"/>
</dbReference>
<evidence type="ECO:0000256" key="9">
    <source>
        <dbReference type="PIRSR" id="PIRSR000097-3"/>
    </source>
</evidence>
<dbReference type="UniPathway" id="UPA00810"/>
<evidence type="ECO:0000256" key="5">
    <source>
        <dbReference type="ARBA" id="ARBA00023027"/>
    </source>
</evidence>
<evidence type="ECO:0000256" key="6">
    <source>
        <dbReference type="ARBA" id="ARBA00023277"/>
    </source>
</evidence>
<accession>A0A0G2H7D9</accession>
<comment type="caution">
    <text evidence="11">The sequence shown here is derived from an EMBL/GenBank/DDBJ whole genome shotgun (WGS) entry which is preliminary data.</text>
</comment>
<dbReference type="EMBL" id="LCUC01000412">
    <property type="protein sequence ID" value="KKY31113.1"/>
    <property type="molecule type" value="Genomic_DNA"/>
</dbReference>
<dbReference type="InterPro" id="IPR018170">
    <property type="entry name" value="Aldo/ket_reductase_CS"/>
</dbReference>
<evidence type="ECO:0000256" key="2">
    <source>
        <dbReference type="ARBA" id="ARBA00007905"/>
    </source>
</evidence>
<dbReference type="Proteomes" id="UP000034680">
    <property type="component" value="Unassembled WGS sequence"/>
</dbReference>
<keyword evidence="3" id="KW-0859">Xylose metabolism</keyword>
<dbReference type="PANTHER" id="PTHR11732">
    <property type="entry name" value="ALDO/KETO REDUCTASE"/>
    <property type="match status" value="1"/>
</dbReference>
<keyword evidence="6" id="KW-0119">Carbohydrate metabolism</keyword>
<dbReference type="PROSITE" id="PS00062">
    <property type="entry name" value="ALDOKETO_REDUCTASE_2"/>
    <property type="match status" value="1"/>
</dbReference>
<dbReference type="PRINTS" id="PR00069">
    <property type="entry name" value="ALDKETRDTASE"/>
</dbReference>
<evidence type="ECO:0000256" key="4">
    <source>
        <dbReference type="ARBA" id="ARBA00023002"/>
    </source>
</evidence>
<feature type="site" description="Lowers pKa of active site Tyr" evidence="9">
    <location>
        <position position="110"/>
    </location>
</feature>
<feature type="domain" description="NADP-dependent oxidoreductase" evidence="10">
    <location>
        <begin position="18"/>
        <end position="334"/>
    </location>
</feature>
<dbReference type="Gene3D" id="3.20.20.100">
    <property type="entry name" value="NADP-dependent oxidoreductase domain"/>
    <property type="match status" value="1"/>
</dbReference>
<evidence type="ECO:0000256" key="3">
    <source>
        <dbReference type="ARBA" id="ARBA00022629"/>
    </source>
</evidence>
<evidence type="ECO:0000259" key="10">
    <source>
        <dbReference type="Pfam" id="PF00248"/>
    </source>
</evidence>